<dbReference type="InterPro" id="IPR004789">
    <property type="entry name" value="Acetalactate_synth_ssu"/>
</dbReference>
<keyword evidence="6 8" id="KW-0100">Branched-chain amino acid biosynthesis</keyword>
<dbReference type="FunFam" id="3.30.70.1150:FF:000001">
    <property type="entry name" value="Acetolactate synthase small subunit"/>
    <property type="match status" value="1"/>
</dbReference>
<dbReference type="InterPro" id="IPR054480">
    <property type="entry name" value="AHAS_small-like_ACT"/>
</dbReference>
<dbReference type="GO" id="GO:1990610">
    <property type="term" value="F:acetolactate synthase regulator activity"/>
    <property type="evidence" value="ECO:0007669"/>
    <property type="project" value="UniProtKB-UniRule"/>
</dbReference>
<keyword evidence="5 8" id="KW-0028">Amino-acid biosynthesis</keyword>
<sequence>MSAHTHVLSVTVRDQPGALMRIAGLFARRGFNIESLSVAQSETPGVSRTTFTVSGEDASVEQVQKQLQKLIDVIKVIDHSEAKFVDRELMLLKVSVHSPDDRVELRQIAQDFRSRIVDVHRDALVFEVTGDTGKMDAFIEQMRPFGILELIRTGRVALTRSVADSKVVGKTTFKAA</sequence>
<evidence type="ECO:0000313" key="10">
    <source>
        <dbReference type="EMBL" id="CAA9587500.1"/>
    </source>
</evidence>
<evidence type="ECO:0000256" key="5">
    <source>
        <dbReference type="ARBA" id="ARBA00022605"/>
    </source>
</evidence>
<dbReference type="InterPro" id="IPR027271">
    <property type="entry name" value="Acetolactate_synth/TF_NikR_C"/>
</dbReference>
<dbReference type="FunFam" id="3.30.70.260:FF:000001">
    <property type="entry name" value="Acetolactate synthase, small subunit"/>
    <property type="match status" value="1"/>
</dbReference>
<evidence type="ECO:0000256" key="4">
    <source>
        <dbReference type="ARBA" id="ARBA00011744"/>
    </source>
</evidence>
<protein>
    <recommendedName>
        <fullName evidence="8">Acetolactate synthase small subunit</fullName>
        <shortName evidence="8">AHAS</shortName>
        <shortName evidence="8">ALS</shortName>
        <ecNumber evidence="8">2.2.1.6</ecNumber>
    </recommendedName>
    <alternativeName>
        <fullName evidence="8">Acetohydroxy-acid synthase small subunit</fullName>
    </alternativeName>
</protein>
<comment type="similarity">
    <text evidence="3 8">Belongs to the acetolactate synthase small subunit family.</text>
</comment>
<evidence type="ECO:0000256" key="7">
    <source>
        <dbReference type="ARBA" id="ARBA00048670"/>
    </source>
</evidence>
<dbReference type="UniPathway" id="UPA00049">
    <property type="reaction ID" value="UER00059"/>
</dbReference>
<dbReference type="GO" id="GO:0005829">
    <property type="term" value="C:cytosol"/>
    <property type="evidence" value="ECO:0007669"/>
    <property type="project" value="TreeGrafter"/>
</dbReference>
<dbReference type="NCBIfam" id="TIGR00119">
    <property type="entry name" value="acolac_sm"/>
    <property type="match status" value="1"/>
</dbReference>
<dbReference type="InterPro" id="IPR002912">
    <property type="entry name" value="ACT_dom"/>
</dbReference>
<comment type="pathway">
    <text evidence="2 8">Amino-acid biosynthesis; L-valine biosynthesis; L-valine from pyruvate: step 1/4.</text>
</comment>
<gene>
    <name evidence="10" type="ORF">AVDCRST_MAG86-3825</name>
</gene>
<dbReference type="InterPro" id="IPR045865">
    <property type="entry name" value="ACT-like_dom_sf"/>
</dbReference>
<dbReference type="PANTHER" id="PTHR30239">
    <property type="entry name" value="ACETOLACTATE SYNTHASE SMALL SUBUNIT"/>
    <property type="match status" value="1"/>
</dbReference>
<dbReference type="CDD" id="cd04878">
    <property type="entry name" value="ACT_AHAS"/>
    <property type="match status" value="1"/>
</dbReference>
<feature type="domain" description="ACT" evidence="9">
    <location>
        <begin position="7"/>
        <end position="81"/>
    </location>
</feature>
<evidence type="ECO:0000256" key="8">
    <source>
        <dbReference type="RuleBase" id="RU368092"/>
    </source>
</evidence>
<name>A0A6J4VTB0_9DEIN</name>
<dbReference type="AlphaFoldDB" id="A0A6J4VTB0"/>
<dbReference type="Pfam" id="PF22629">
    <property type="entry name" value="ACT_AHAS_ss"/>
    <property type="match status" value="1"/>
</dbReference>
<dbReference type="SUPFAM" id="SSF55021">
    <property type="entry name" value="ACT-like"/>
    <property type="match status" value="2"/>
</dbReference>
<dbReference type="EC" id="2.2.1.6" evidence="8"/>
<dbReference type="GO" id="GO:0009099">
    <property type="term" value="P:L-valine biosynthetic process"/>
    <property type="evidence" value="ECO:0007669"/>
    <property type="project" value="UniProtKB-UniRule"/>
</dbReference>
<comment type="subunit">
    <text evidence="4 8">Dimer of large and small chains.</text>
</comment>
<keyword evidence="8 10" id="KW-0808">Transferase</keyword>
<dbReference type="GO" id="GO:0009097">
    <property type="term" value="P:isoleucine biosynthetic process"/>
    <property type="evidence" value="ECO:0007669"/>
    <property type="project" value="UniProtKB-UniRule"/>
</dbReference>
<dbReference type="PANTHER" id="PTHR30239:SF0">
    <property type="entry name" value="ACETOLACTATE SYNTHASE SMALL SUBUNIT 1, CHLOROPLASTIC"/>
    <property type="match status" value="1"/>
</dbReference>
<dbReference type="UniPathway" id="UPA00047">
    <property type="reaction ID" value="UER00055"/>
</dbReference>
<dbReference type="Pfam" id="PF10369">
    <property type="entry name" value="ALS_ss_C"/>
    <property type="match status" value="1"/>
</dbReference>
<evidence type="ECO:0000259" key="9">
    <source>
        <dbReference type="PROSITE" id="PS51671"/>
    </source>
</evidence>
<evidence type="ECO:0000256" key="2">
    <source>
        <dbReference type="ARBA" id="ARBA00005025"/>
    </source>
</evidence>
<comment type="pathway">
    <text evidence="1 8">Amino-acid biosynthesis; L-isoleucine biosynthesis; L-isoleucine from 2-oxobutanoate: step 1/4.</text>
</comment>
<dbReference type="GO" id="GO:0003984">
    <property type="term" value="F:acetolactate synthase activity"/>
    <property type="evidence" value="ECO:0007669"/>
    <property type="project" value="UniProtKB-UniRule"/>
</dbReference>
<evidence type="ECO:0000256" key="1">
    <source>
        <dbReference type="ARBA" id="ARBA00004974"/>
    </source>
</evidence>
<organism evidence="10">
    <name type="scientific">uncultured Truepera sp</name>
    <dbReference type="NCBI Taxonomy" id="543023"/>
    <lineage>
        <taxon>Bacteria</taxon>
        <taxon>Thermotogati</taxon>
        <taxon>Deinococcota</taxon>
        <taxon>Deinococci</taxon>
        <taxon>Trueperales</taxon>
        <taxon>Trueperaceae</taxon>
        <taxon>Truepera</taxon>
        <taxon>environmental samples</taxon>
    </lineage>
</organism>
<dbReference type="InterPro" id="IPR019455">
    <property type="entry name" value="Acetolactate_synth_ssu_C"/>
</dbReference>
<reference evidence="10" key="1">
    <citation type="submission" date="2020-02" db="EMBL/GenBank/DDBJ databases">
        <authorList>
            <person name="Meier V. D."/>
        </authorList>
    </citation>
    <scope>NUCLEOTIDE SEQUENCE</scope>
    <source>
        <strain evidence="10">AVDCRST_MAG86</strain>
    </source>
</reference>
<comment type="catalytic activity">
    <reaction evidence="7 8">
        <text>2 pyruvate + H(+) = (2S)-2-acetolactate + CO2</text>
        <dbReference type="Rhea" id="RHEA:25249"/>
        <dbReference type="ChEBI" id="CHEBI:15361"/>
        <dbReference type="ChEBI" id="CHEBI:15378"/>
        <dbReference type="ChEBI" id="CHEBI:16526"/>
        <dbReference type="ChEBI" id="CHEBI:58476"/>
        <dbReference type="EC" id="2.2.1.6"/>
    </reaction>
</comment>
<evidence type="ECO:0000256" key="3">
    <source>
        <dbReference type="ARBA" id="ARBA00006341"/>
    </source>
</evidence>
<dbReference type="EMBL" id="CADCWP010000340">
    <property type="protein sequence ID" value="CAA9587500.1"/>
    <property type="molecule type" value="Genomic_DNA"/>
</dbReference>
<evidence type="ECO:0000256" key="6">
    <source>
        <dbReference type="ARBA" id="ARBA00023304"/>
    </source>
</evidence>
<accession>A0A6J4VTB0</accession>
<dbReference type="Gene3D" id="3.30.70.1150">
    <property type="entry name" value="ACT-like. Chain A, domain 2"/>
    <property type="match status" value="1"/>
</dbReference>
<comment type="function">
    <text evidence="8">Catalyzes the conversion of 2 pyruvate molecules into acetolactate in the first common step of the biosynthetic pathway of the branched-amino acids such as leucine, isoleucine, and valine.</text>
</comment>
<dbReference type="InterPro" id="IPR039557">
    <property type="entry name" value="AHAS_ACT"/>
</dbReference>
<dbReference type="PROSITE" id="PS51671">
    <property type="entry name" value="ACT"/>
    <property type="match status" value="1"/>
</dbReference>
<dbReference type="Gene3D" id="3.30.70.260">
    <property type="match status" value="1"/>
</dbReference>
<proteinExistence type="inferred from homology"/>
<dbReference type="NCBIfam" id="NF008864">
    <property type="entry name" value="PRK11895.1"/>
    <property type="match status" value="1"/>
</dbReference>